<organism evidence="12 13">
    <name type="scientific">Lonsdalea quercina</name>
    <dbReference type="NCBI Taxonomy" id="71657"/>
    <lineage>
        <taxon>Bacteria</taxon>
        <taxon>Pseudomonadati</taxon>
        <taxon>Pseudomonadota</taxon>
        <taxon>Gammaproteobacteria</taxon>
        <taxon>Enterobacterales</taxon>
        <taxon>Pectobacteriaceae</taxon>
        <taxon>Lonsdalea</taxon>
    </lineage>
</organism>
<dbReference type="GO" id="GO:0006633">
    <property type="term" value="P:fatty acid biosynthetic process"/>
    <property type="evidence" value="ECO:0007669"/>
    <property type="project" value="UniProtKB-UniRule"/>
</dbReference>
<keyword evidence="13" id="KW-1185">Reference proteome</keyword>
<dbReference type="EC" id="2.7.8.7" evidence="10"/>
<keyword evidence="7 10" id="KW-0275">Fatty acid biosynthesis</keyword>
<protein>
    <recommendedName>
        <fullName evidence="10">Holo-[acyl-carrier-protein] synthase</fullName>
        <shortName evidence="10">Holo-ACP synthase</shortName>
        <ecNumber evidence="10">2.7.8.7</ecNumber>
    </recommendedName>
    <alternativeName>
        <fullName evidence="10">4'-phosphopantetheinyl transferase AcpS</fullName>
    </alternativeName>
</protein>
<evidence type="ECO:0000256" key="5">
    <source>
        <dbReference type="ARBA" id="ARBA00022842"/>
    </source>
</evidence>
<keyword evidence="5 10" id="KW-0460">Magnesium</keyword>
<keyword evidence="3 10" id="KW-0479">Metal-binding</keyword>
<dbReference type="InterPro" id="IPR002582">
    <property type="entry name" value="ACPS"/>
</dbReference>
<keyword evidence="4 10" id="KW-0276">Fatty acid metabolism</keyword>
<comment type="subcellular location">
    <subcellularLocation>
        <location evidence="10">Cytoplasm</location>
    </subcellularLocation>
</comment>
<feature type="binding site" evidence="10">
    <location>
        <position position="9"/>
    </location>
    <ligand>
        <name>Mg(2+)</name>
        <dbReference type="ChEBI" id="CHEBI:18420"/>
    </ligand>
</feature>
<dbReference type="Proteomes" id="UP000187280">
    <property type="component" value="Unassembled WGS sequence"/>
</dbReference>
<evidence type="ECO:0000256" key="4">
    <source>
        <dbReference type="ARBA" id="ARBA00022832"/>
    </source>
</evidence>
<dbReference type="RefSeq" id="WP_026741945.1">
    <property type="nucleotide sequence ID" value="NZ_FNQS01000009.1"/>
</dbReference>
<dbReference type="InterPro" id="IPR037143">
    <property type="entry name" value="4-PPantetheinyl_Trfase_dom_sf"/>
</dbReference>
<comment type="function">
    <text evidence="9">Transfers the 4'-phosphopantetheine moiety from coenzyme A to the 'Ser-36' of acyl-carrier-protein.</text>
</comment>
<keyword evidence="6 10" id="KW-0443">Lipid metabolism</keyword>
<evidence type="ECO:0000256" key="8">
    <source>
        <dbReference type="ARBA" id="ARBA00050875"/>
    </source>
</evidence>
<dbReference type="SUPFAM" id="SSF56214">
    <property type="entry name" value="4'-phosphopantetheinyl transferase"/>
    <property type="match status" value="1"/>
</dbReference>
<gene>
    <name evidence="10" type="primary">acpS</name>
    <name evidence="12" type="ORF">SAMN02982996_02524</name>
</gene>
<dbReference type="FunFam" id="3.90.470.20:FF:000001">
    <property type="entry name" value="Holo-[acyl-carrier-protein] synthase"/>
    <property type="match status" value="1"/>
</dbReference>
<keyword evidence="2 10" id="KW-0808">Transferase</keyword>
<dbReference type="AlphaFoldDB" id="A0A1H4E7J6"/>
<dbReference type="Gene3D" id="3.90.470.20">
    <property type="entry name" value="4'-phosphopantetheinyl transferase domain"/>
    <property type="match status" value="1"/>
</dbReference>
<sequence>MAILGLGTDIVEIARIEATVERSGDRLARRILSDAEWGIYREHQQPIRFLAKRFAVKEAASKAFGTGIRQGLAFAQFEVFNNDLGKPCLRFLGRAAEFAQALGVRHVHVSLADERRYACATVIVES</sequence>
<evidence type="ECO:0000259" key="11">
    <source>
        <dbReference type="Pfam" id="PF01648"/>
    </source>
</evidence>
<dbReference type="HAMAP" id="MF_00101">
    <property type="entry name" value="AcpS"/>
    <property type="match status" value="1"/>
</dbReference>
<evidence type="ECO:0000313" key="13">
    <source>
        <dbReference type="Proteomes" id="UP000187280"/>
    </source>
</evidence>
<dbReference type="GO" id="GO:0000287">
    <property type="term" value="F:magnesium ion binding"/>
    <property type="evidence" value="ECO:0007669"/>
    <property type="project" value="UniProtKB-UniRule"/>
</dbReference>
<accession>A0A1H4E7J6</accession>
<evidence type="ECO:0000256" key="6">
    <source>
        <dbReference type="ARBA" id="ARBA00023098"/>
    </source>
</evidence>
<dbReference type="InterPro" id="IPR004568">
    <property type="entry name" value="Ppantetheine-prot_Trfase_dom"/>
</dbReference>
<keyword evidence="10" id="KW-0963">Cytoplasm</keyword>
<dbReference type="eggNOG" id="COG0736">
    <property type="taxonomic scope" value="Bacteria"/>
</dbReference>
<dbReference type="STRING" id="71657.SAMN02982996_02524"/>
<proteinExistence type="inferred from homology"/>
<dbReference type="EMBL" id="FNQS01000009">
    <property type="protein sequence ID" value="SEA80797.1"/>
    <property type="molecule type" value="Genomic_DNA"/>
</dbReference>
<dbReference type="Pfam" id="PF01648">
    <property type="entry name" value="ACPS"/>
    <property type="match status" value="1"/>
</dbReference>
<reference evidence="12 13" key="1">
    <citation type="submission" date="2016-10" db="EMBL/GenBank/DDBJ databases">
        <authorList>
            <person name="de Groot N.N."/>
        </authorList>
    </citation>
    <scope>NUCLEOTIDE SEQUENCE [LARGE SCALE GENOMIC DNA]</scope>
    <source>
        <strain evidence="12 13">ATCC 29281</strain>
    </source>
</reference>
<evidence type="ECO:0000256" key="7">
    <source>
        <dbReference type="ARBA" id="ARBA00023160"/>
    </source>
</evidence>
<name>A0A1H4E7J6_9GAMM</name>
<dbReference type="GeneID" id="97765378"/>
<comment type="function">
    <text evidence="10">Transfers the 4'-phosphopantetheine moiety from coenzyme A to a Ser of acyl-carrier-protein.</text>
</comment>
<evidence type="ECO:0000256" key="3">
    <source>
        <dbReference type="ARBA" id="ARBA00022723"/>
    </source>
</evidence>
<comment type="similarity">
    <text evidence="10">Belongs to the P-Pant transferase superfamily. AcpS family.</text>
</comment>
<dbReference type="GO" id="GO:0008897">
    <property type="term" value="F:holo-[acyl-carrier-protein] synthase activity"/>
    <property type="evidence" value="ECO:0007669"/>
    <property type="project" value="UniProtKB-UniRule"/>
</dbReference>
<dbReference type="GO" id="GO:0005737">
    <property type="term" value="C:cytoplasm"/>
    <property type="evidence" value="ECO:0007669"/>
    <property type="project" value="UniProtKB-SubCell"/>
</dbReference>
<evidence type="ECO:0000256" key="10">
    <source>
        <dbReference type="HAMAP-Rule" id="MF_00101"/>
    </source>
</evidence>
<feature type="binding site" evidence="10">
    <location>
        <position position="58"/>
    </location>
    <ligand>
        <name>Mg(2+)</name>
        <dbReference type="ChEBI" id="CHEBI:18420"/>
    </ligand>
</feature>
<comment type="catalytic activity">
    <reaction evidence="8 10">
        <text>apo-[ACP] + CoA = holo-[ACP] + adenosine 3',5'-bisphosphate + H(+)</text>
        <dbReference type="Rhea" id="RHEA:12068"/>
        <dbReference type="Rhea" id="RHEA-COMP:9685"/>
        <dbReference type="Rhea" id="RHEA-COMP:9690"/>
        <dbReference type="ChEBI" id="CHEBI:15378"/>
        <dbReference type="ChEBI" id="CHEBI:29999"/>
        <dbReference type="ChEBI" id="CHEBI:57287"/>
        <dbReference type="ChEBI" id="CHEBI:58343"/>
        <dbReference type="ChEBI" id="CHEBI:64479"/>
        <dbReference type="EC" id="2.7.8.7"/>
    </reaction>
</comment>
<keyword evidence="1 10" id="KW-0444">Lipid biosynthesis</keyword>
<dbReference type="InterPro" id="IPR008278">
    <property type="entry name" value="4-PPantetheinyl_Trfase_dom"/>
</dbReference>
<dbReference type="NCBIfam" id="TIGR00516">
    <property type="entry name" value="acpS"/>
    <property type="match status" value="1"/>
</dbReference>
<feature type="domain" description="4'-phosphopantetheinyl transferase" evidence="11">
    <location>
        <begin position="5"/>
        <end position="121"/>
    </location>
</feature>
<evidence type="ECO:0000313" key="12">
    <source>
        <dbReference type="EMBL" id="SEA80797.1"/>
    </source>
</evidence>
<evidence type="ECO:0000256" key="1">
    <source>
        <dbReference type="ARBA" id="ARBA00022516"/>
    </source>
</evidence>
<dbReference type="NCBIfam" id="TIGR00556">
    <property type="entry name" value="pantethn_trn"/>
    <property type="match status" value="1"/>
</dbReference>
<evidence type="ECO:0000256" key="9">
    <source>
        <dbReference type="ARBA" id="ARBA00054726"/>
    </source>
</evidence>
<comment type="cofactor">
    <cofactor evidence="10">
        <name>Mg(2+)</name>
        <dbReference type="ChEBI" id="CHEBI:18420"/>
    </cofactor>
</comment>
<evidence type="ECO:0000256" key="2">
    <source>
        <dbReference type="ARBA" id="ARBA00022679"/>
    </source>
</evidence>